<name>A0A4Q0QCB6_9BRAD</name>
<evidence type="ECO:0000313" key="1">
    <source>
        <dbReference type="EMBL" id="RXG87571.1"/>
    </source>
</evidence>
<dbReference type="Proteomes" id="UP000290174">
    <property type="component" value="Unassembled WGS sequence"/>
</dbReference>
<protein>
    <submittedName>
        <fullName evidence="1">Uncharacterized protein</fullName>
    </submittedName>
</protein>
<dbReference type="AlphaFoldDB" id="A0A4Q0QCB6"/>
<reference evidence="1 2" key="1">
    <citation type="submission" date="2018-11" db="EMBL/GenBank/DDBJ databases">
        <title>Bradyrhizobium sp. nov., isolated from effective nodules of peanut in China.</title>
        <authorList>
            <person name="Li Y."/>
        </authorList>
    </citation>
    <scope>NUCLEOTIDE SEQUENCE [LARGE SCALE GENOMIC DNA]</scope>
    <source>
        <strain evidence="1 2">CCBAU 51770</strain>
    </source>
</reference>
<accession>A0A4Q0QCB6</accession>
<sequence>MFEYKAPLPETEAAFLFVRAMAGVPASFRHDLRSACMPSWRQRSAPWPHALLRALIQLNAVRREFMGHSQRGQ</sequence>
<evidence type="ECO:0000313" key="2">
    <source>
        <dbReference type="Proteomes" id="UP000290174"/>
    </source>
</evidence>
<dbReference type="EMBL" id="RKMK01000040">
    <property type="protein sequence ID" value="RXG87571.1"/>
    <property type="molecule type" value="Genomic_DNA"/>
</dbReference>
<proteinExistence type="predicted"/>
<gene>
    <name evidence="1" type="ORF">EAS61_30805</name>
</gene>
<organism evidence="1 2">
    <name type="scientific">Bradyrhizobium zhanjiangense</name>
    <dbReference type="NCBI Taxonomy" id="1325107"/>
    <lineage>
        <taxon>Bacteria</taxon>
        <taxon>Pseudomonadati</taxon>
        <taxon>Pseudomonadota</taxon>
        <taxon>Alphaproteobacteria</taxon>
        <taxon>Hyphomicrobiales</taxon>
        <taxon>Nitrobacteraceae</taxon>
        <taxon>Bradyrhizobium</taxon>
    </lineage>
</organism>
<comment type="caution">
    <text evidence="1">The sequence shown here is derived from an EMBL/GenBank/DDBJ whole genome shotgun (WGS) entry which is preliminary data.</text>
</comment>